<proteinExistence type="predicted"/>
<evidence type="ECO:0000313" key="1">
    <source>
        <dbReference type="EMBL" id="GBM45712.1"/>
    </source>
</evidence>
<evidence type="ECO:0000313" key="2">
    <source>
        <dbReference type="Proteomes" id="UP000499080"/>
    </source>
</evidence>
<sequence>MNLSRFEAQAGLGRPHNFEPCRIDTSTELTPPSPTLLKTDTSVGDQCFEAMGNCPGLMVCDGIFLGGRTDLHVFRVGTPTGVKYRDEIFYQYVRPYAGAVGEGFMLSKDNAHPYRINEYLEKQCLEKMD</sequence>
<dbReference type="Proteomes" id="UP000499080">
    <property type="component" value="Unassembled WGS sequence"/>
</dbReference>
<reference evidence="1 2" key="1">
    <citation type="journal article" date="2019" name="Sci. Rep.">
        <title>Orb-weaving spider Araneus ventricosus genome elucidates the spidroin gene catalogue.</title>
        <authorList>
            <person name="Kono N."/>
            <person name="Nakamura H."/>
            <person name="Ohtoshi R."/>
            <person name="Moran D.A.P."/>
            <person name="Shinohara A."/>
            <person name="Yoshida Y."/>
            <person name="Fujiwara M."/>
            <person name="Mori M."/>
            <person name="Tomita M."/>
            <person name="Arakawa K."/>
        </authorList>
    </citation>
    <scope>NUCLEOTIDE SEQUENCE [LARGE SCALE GENOMIC DNA]</scope>
</reference>
<dbReference type="AlphaFoldDB" id="A0A4Y2FW00"/>
<accession>A0A4Y2FW00</accession>
<keyword evidence="2" id="KW-1185">Reference proteome</keyword>
<name>A0A4Y2FW00_ARAVE</name>
<dbReference type="OrthoDB" id="4843387at2759"/>
<gene>
    <name evidence="1" type="ORF">AVEN_14089_1</name>
</gene>
<dbReference type="EMBL" id="BGPR01001109">
    <property type="protein sequence ID" value="GBM45712.1"/>
    <property type="molecule type" value="Genomic_DNA"/>
</dbReference>
<comment type="caution">
    <text evidence="1">The sequence shown here is derived from an EMBL/GenBank/DDBJ whole genome shotgun (WGS) entry which is preliminary data.</text>
</comment>
<protein>
    <submittedName>
        <fullName evidence="1">Uncharacterized protein</fullName>
    </submittedName>
</protein>
<organism evidence="1 2">
    <name type="scientific">Araneus ventricosus</name>
    <name type="common">Orbweaver spider</name>
    <name type="synonym">Epeira ventricosa</name>
    <dbReference type="NCBI Taxonomy" id="182803"/>
    <lineage>
        <taxon>Eukaryota</taxon>
        <taxon>Metazoa</taxon>
        <taxon>Ecdysozoa</taxon>
        <taxon>Arthropoda</taxon>
        <taxon>Chelicerata</taxon>
        <taxon>Arachnida</taxon>
        <taxon>Araneae</taxon>
        <taxon>Araneomorphae</taxon>
        <taxon>Entelegynae</taxon>
        <taxon>Araneoidea</taxon>
        <taxon>Araneidae</taxon>
        <taxon>Araneus</taxon>
    </lineage>
</organism>